<accession>A0A2C6L5Q7</accession>
<organism evidence="3 4">
    <name type="scientific">Cystoisospora suis</name>
    <dbReference type="NCBI Taxonomy" id="483139"/>
    <lineage>
        <taxon>Eukaryota</taxon>
        <taxon>Sar</taxon>
        <taxon>Alveolata</taxon>
        <taxon>Apicomplexa</taxon>
        <taxon>Conoidasida</taxon>
        <taxon>Coccidia</taxon>
        <taxon>Eucoccidiorida</taxon>
        <taxon>Eimeriorina</taxon>
        <taxon>Sarcocystidae</taxon>
        <taxon>Cystoisospora</taxon>
    </lineage>
</organism>
<dbReference type="Proteomes" id="UP000221165">
    <property type="component" value="Unassembled WGS sequence"/>
</dbReference>
<evidence type="ECO:0000313" key="4">
    <source>
        <dbReference type="Proteomes" id="UP000221165"/>
    </source>
</evidence>
<sequence length="347" mass="38481">MARNRVSRREGAGGTGGSLMGPGRLAREYALMQRQGGLNHVVVRPDLNDLLTWHFVLHDLPLDSPYHGGVYHGKLVFPSNYPFAPPSIFMLTPSGRFEINQKLCVSMSDFHPETWSPSWRLETIVTGFLSFMLDTGDPATHGSIRASFAERRRLALESFAHNKKHKNFSTIFPEFLDDSKFDRLRGFSLAVASRAPTCAASSTRASCLDRAVPFVQRIISKWFSASDWTEKDKVTQREDQPSYEDSGENKLMRTQGSETERRPLVSRTGGPDPPGNKQGDRHKPSNTGTAESGKLSLETDTEGRVVDTPSVWSLHRLLPACGLCVVVCSVIAGIASQLRHLPVLRYG</sequence>
<dbReference type="PANTHER" id="PTHR24067">
    <property type="entry name" value="UBIQUITIN-CONJUGATING ENZYME E2"/>
    <property type="match status" value="1"/>
</dbReference>
<keyword evidence="4" id="KW-1185">Reference proteome</keyword>
<dbReference type="SMART" id="SM00212">
    <property type="entry name" value="UBCc"/>
    <property type="match status" value="1"/>
</dbReference>
<dbReference type="InterPro" id="IPR050113">
    <property type="entry name" value="Ub_conjugating_enzyme"/>
</dbReference>
<protein>
    <submittedName>
        <fullName evidence="3">Ubiquitin conjugating enzyme e2</fullName>
    </submittedName>
</protein>
<dbReference type="Pfam" id="PF00179">
    <property type="entry name" value="UQ_con"/>
    <property type="match status" value="1"/>
</dbReference>
<comment type="caution">
    <text evidence="3">The sequence shown here is derived from an EMBL/GenBank/DDBJ whole genome shotgun (WGS) entry which is preliminary data.</text>
</comment>
<evidence type="ECO:0000259" key="2">
    <source>
        <dbReference type="PROSITE" id="PS50127"/>
    </source>
</evidence>
<feature type="region of interest" description="Disordered" evidence="1">
    <location>
        <begin position="1"/>
        <end position="20"/>
    </location>
</feature>
<feature type="region of interest" description="Disordered" evidence="1">
    <location>
        <begin position="230"/>
        <end position="302"/>
    </location>
</feature>
<dbReference type="VEuPathDB" id="ToxoDB:CSUI_002648"/>
<evidence type="ECO:0000256" key="1">
    <source>
        <dbReference type="SAM" id="MobiDB-lite"/>
    </source>
</evidence>
<dbReference type="InterPro" id="IPR016135">
    <property type="entry name" value="UBQ-conjugating_enzyme/RWD"/>
</dbReference>
<dbReference type="InterPro" id="IPR000608">
    <property type="entry name" value="UBC"/>
</dbReference>
<dbReference type="AlphaFoldDB" id="A0A2C6L5Q7"/>
<gene>
    <name evidence="3" type="ORF">CSUI_002648</name>
</gene>
<dbReference type="SUPFAM" id="SSF54495">
    <property type="entry name" value="UBC-like"/>
    <property type="match status" value="1"/>
</dbReference>
<dbReference type="Gene3D" id="3.10.110.10">
    <property type="entry name" value="Ubiquitin Conjugating Enzyme"/>
    <property type="match status" value="1"/>
</dbReference>
<dbReference type="PROSITE" id="PS50127">
    <property type="entry name" value="UBC_2"/>
    <property type="match status" value="1"/>
</dbReference>
<name>A0A2C6L5Q7_9APIC</name>
<dbReference type="RefSeq" id="XP_067925184.1">
    <property type="nucleotide sequence ID" value="XM_068062848.1"/>
</dbReference>
<reference evidence="3 4" key="1">
    <citation type="journal article" date="2017" name="Int. J. Parasitol.">
        <title>The genome of the protozoan parasite Cystoisospora suis and a reverse vaccinology approach to identify vaccine candidates.</title>
        <authorList>
            <person name="Palmieri N."/>
            <person name="Shrestha A."/>
            <person name="Ruttkowski B."/>
            <person name="Beck T."/>
            <person name="Vogl C."/>
            <person name="Tomley F."/>
            <person name="Blake D.P."/>
            <person name="Joachim A."/>
        </authorList>
    </citation>
    <scope>NUCLEOTIDE SEQUENCE [LARGE SCALE GENOMIC DNA]</scope>
    <source>
        <strain evidence="3 4">Wien I</strain>
    </source>
</reference>
<proteinExistence type="predicted"/>
<dbReference type="OrthoDB" id="1158011at2759"/>
<dbReference type="EMBL" id="MIGC01001096">
    <property type="protein sequence ID" value="PHJ23509.1"/>
    <property type="molecule type" value="Genomic_DNA"/>
</dbReference>
<dbReference type="CDD" id="cd23799">
    <property type="entry name" value="UBCc_UBE2J"/>
    <property type="match status" value="1"/>
</dbReference>
<feature type="compositionally biased region" description="Basic and acidic residues" evidence="1">
    <location>
        <begin position="230"/>
        <end position="240"/>
    </location>
</feature>
<dbReference type="GeneID" id="94426059"/>
<feature type="domain" description="UBC core" evidence="2">
    <location>
        <begin position="20"/>
        <end position="181"/>
    </location>
</feature>
<evidence type="ECO:0000313" key="3">
    <source>
        <dbReference type="EMBL" id="PHJ23509.1"/>
    </source>
</evidence>